<dbReference type="InterPro" id="IPR002933">
    <property type="entry name" value="Peptidase_M20"/>
</dbReference>
<sequence length="396" mass="42887">MPDIKKMVSEITPEITELCNHIHENPELSLKEIETSRLLEEYIEKNVVYERKKRVAETGLFVEIKGTKPGSGKVLAFRGDIDALPIQEAEGMPHRSKVPGVMHACGHDVHGTINAGAARILSDCRDQFSGSVYFFFQPAEEILKGAMLFLNDPDIDMSRIDAAAAVHSSPEFHAGAIGVRYGAILASADEIRITVRGKGGHGAHPHTFIDPVLTASSIIMNLQTLVARETSPADSAVVSICSIHGGNAHNIVPDEVVLTGTCRTINPETRNRMEESIKRIAKSTAEALRASADVEYIRGVPPLLSEDEWVDRAVRVGTRLLGEENVVMLPHPSMGGDDFAFIKENRPGVFVRLGARTPGGPYGSLHSSTFYSDPAAIPAGMLTIVGLALDFFGAEY</sequence>
<dbReference type="AlphaFoldDB" id="A0A7T7XPI2"/>
<evidence type="ECO:0000313" key="4">
    <source>
        <dbReference type="EMBL" id="QQO10135.1"/>
    </source>
</evidence>
<dbReference type="GO" id="GO:0046872">
    <property type="term" value="F:metal ion binding"/>
    <property type="evidence" value="ECO:0007669"/>
    <property type="project" value="UniProtKB-KW"/>
</dbReference>
<comment type="cofactor">
    <cofactor evidence="2">
        <name>Mn(2+)</name>
        <dbReference type="ChEBI" id="CHEBI:29035"/>
    </cofactor>
    <text evidence="2">The Mn(2+) ion enhances activity.</text>
</comment>
<reference evidence="4" key="1">
    <citation type="submission" date="2021-01" db="EMBL/GenBank/DDBJ databases">
        <title>Description of Breznakiella homolactica.</title>
        <authorList>
            <person name="Song Y."/>
            <person name="Brune A."/>
        </authorList>
    </citation>
    <scope>NUCLEOTIDE SEQUENCE</scope>
    <source>
        <strain evidence="4">RmG30</strain>
    </source>
</reference>
<evidence type="ECO:0000259" key="3">
    <source>
        <dbReference type="Pfam" id="PF07687"/>
    </source>
</evidence>
<organism evidence="4 5">
    <name type="scientific">Breznakiella homolactica</name>
    <dbReference type="NCBI Taxonomy" id="2798577"/>
    <lineage>
        <taxon>Bacteria</taxon>
        <taxon>Pseudomonadati</taxon>
        <taxon>Spirochaetota</taxon>
        <taxon>Spirochaetia</taxon>
        <taxon>Spirochaetales</taxon>
        <taxon>Breznakiellaceae</taxon>
        <taxon>Breznakiella</taxon>
    </lineage>
</organism>
<accession>A0A7T7XPI2</accession>
<name>A0A7T7XPI2_9SPIR</name>
<dbReference type="InterPro" id="IPR017439">
    <property type="entry name" value="Amidohydrolase"/>
</dbReference>
<dbReference type="NCBIfam" id="TIGR01891">
    <property type="entry name" value="amidohydrolases"/>
    <property type="match status" value="1"/>
</dbReference>
<dbReference type="CDD" id="cd03886">
    <property type="entry name" value="M20_Acy1"/>
    <property type="match status" value="1"/>
</dbReference>
<keyword evidence="1" id="KW-0378">Hydrolase</keyword>
<dbReference type="PANTHER" id="PTHR11014">
    <property type="entry name" value="PEPTIDASE M20 FAMILY MEMBER"/>
    <property type="match status" value="1"/>
</dbReference>
<dbReference type="Proteomes" id="UP000595917">
    <property type="component" value="Chromosome"/>
</dbReference>
<dbReference type="PANTHER" id="PTHR11014:SF63">
    <property type="entry name" value="METALLOPEPTIDASE, PUTATIVE (AFU_ORTHOLOGUE AFUA_6G09600)-RELATED"/>
    <property type="match status" value="1"/>
</dbReference>
<feature type="binding site" evidence="2">
    <location>
        <position position="366"/>
    </location>
    <ligand>
        <name>Mn(2+)</name>
        <dbReference type="ChEBI" id="CHEBI:29035"/>
        <label>2</label>
    </ligand>
</feature>
<dbReference type="KEGG" id="bhc:JFL75_04235"/>
<feature type="binding site" evidence="2">
    <location>
        <position position="105"/>
    </location>
    <ligand>
        <name>Mn(2+)</name>
        <dbReference type="ChEBI" id="CHEBI:29035"/>
        <label>2</label>
    </ligand>
</feature>
<dbReference type="InterPro" id="IPR011650">
    <property type="entry name" value="Peptidase_M20_dimer"/>
</dbReference>
<dbReference type="RefSeq" id="WP_215627439.1">
    <property type="nucleotide sequence ID" value="NZ_CP067089.2"/>
</dbReference>
<dbReference type="GO" id="GO:0019877">
    <property type="term" value="P:diaminopimelate biosynthetic process"/>
    <property type="evidence" value="ECO:0007669"/>
    <property type="project" value="UniProtKB-ARBA"/>
</dbReference>
<dbReference type="SUPFAM" id="SSF53187">
    <property type="entry name" value="Zn-dependent exopeptidases"/>
    <property type="match status" value="1"/>
</dbReference>
<dbReference type="EMBL" id="CP067089">
    <property type="protein sequence ID" value="QQO10135.1"/>
    <property type="molecule type" value="Genomic_DNA"/>
</dbReference>
<dbReference type="Gene3D" id="3.30.70.360">
    <property type="match status" value="1"/>
</dbReference>
<feature type="binding site" evidence="2">
    <location>
        <position position="167"/>
    </location>
    <ligand>
        <name>Mn(2+)</name>
        <dbReference type="ChEBI" id="CHEBI:29035"/>
        <label>2</label>
    </ligand>
</feature>
<feature type="domain" description="Peptidase M20 dimerisation" evidence="3">
    <location>
        <begin position="190"/>
        <end position="286"/>
    </location>
</feature>
<evidence type="ECO:0000256" key="2">
    <source>
        <dbReference type="PIRSR" id="PIRSR005962-1"/>
    </source>
</evidence>
<evidence type="ECO:0000313" key="5">
    <source>
        <dbReference type="Proteomes" id="UP000595917"/>
    </source>
</evidence>
<evidence type="ECO:0000256" key="1">
    <source>
        <dbReference type="ARBA" id="ARBA00022801"/>
    </source>
</evidence>
<dbReference type="PIRSF" id="PIRSF005962">
    <property type="entry name" value="Pept_M20D_amidohydro"/>
    <property type="match status" value="1"/>
</dbReference>
<protein>
    <submittedName>
        <fullName evidence="4">Amidohydrolase</fullName>
    </submittedName>
</protein>
<gene>
    <name evidence="4" type="ORF">JFL75_04235</name>
</gene>
<keyword evidence="2" id="KW-0464">Manganese</keyword>
<dbReference type="FunFam" id="3.30.70.360:FF:000001">
    <property type="entry name" value="N-acetyldiaminopimelate deacetylase"/>
    <property type="match status" value="1"/>
</dbReference>
<keyword evidence="2" id="KW-0479">Metal-binding</keyword>
<dbReference type="GO" id="GO:0050118">
    <property type="term" value="F:N-acetyldiaminopimelate deacetylase activity"/>
    <property type="evidence" value="ECO:0007669"/>
    <property type="project" value="UniProtKB-ARBA"/>
</dbReference>
<dbReference type="Gene3D" id="3.40.630.10">
    <property type="entry name" value="Zn peptidases"/>
    <property type="match status" value="1"/>
</dbReference>
<feature type="binding site" evidence="2">
    <location>
        <position position="107"/>
    </location>
    <ligand>
        <name>Mn(2+)</name>
        <dbReference type="ChEBI" id="CHEBI:29035"/>
        <label>2</label>
    </ligand>
</feature>
<dbReference type="Pfam" id="PF07687">
    <property type="entry name" value="M20_dimer"/>
    <property type="match status" value="1"/>
</dbReference>
<proteinExistence type="predicted"/>
<dbReference type="Pfam" id="PF01546">
    <property type="entry name" value="Peptidase_M20"/>
    <property type="match status" value="1"/>
</dbReference>
<dbReference type="InterPro" id="IPR036264">
    <property type="entry name" value="Bact_exopeptidase_dim_dom"/>
</dbReference>
<dbReference type="SUPFAM" id="SSF55031">
    <property type="entry name" value="Bacterial exopeptidase dimerisation domain"/>
    <property type="match status" value="1"/>
</dbReference>
<keyword evidence="5" id="KW-1185">Reference proteome</keyword>
<feature type="binding site" evidence="2">
    <location>
        <position position="141"/>
    </location>
    <ligand>
        <name>Mn(2+)</name>
        <dbReference type="ChEBI" id="CHEBI:29035"/>
        <label>2</label>
    </ligand>
</feature>